<evidence type="ECO:0000313" key="3">
    <source>
        <dbReference type="Proteomes" id="UP000094569"/>
    </source>
</evidence>
<gene>
    <name evidence="2" type="ORF">SI65_04705</name>
</gene>
<accession>A0A1E3BFK7</accession>
<name>A0A1E3BFK7_ASPCR</name>
<protein>
    <submittedName>
        <fullName evidence="2">Uncharacterized protein</fullName>
    </submittedName>
</protein>
<dbReference type="AlphaFoldDB" id="A0A1E3BFK7"/>
<organism evidence="2 3">
    <name type="scientific">Aspergillus cristatus</name>
    <name type="common">Chinese Fuzhuan brick tea-fermentation fungus</name>
    <name type="synonym">Eurotium cristatum</name>
    <dbReference type="NCBI Taxonomy" id="573508"/>
    <lineage>
        <taxon>Eukaryota</taxon>
        <taxon>Fungi</taxon>
        <taxon>Dikarya</taxon>
        <taxon>Ascomycota</taxon>
        <taxon>Pezizomycotina</taxon>
        <taxon>Eurotiomycetes</taxon>
        <taxon>Eurotiomycetidae</taxon>
        <taxon>Eurotiales</taxon>
        <taxon>Aspergillaceae</taxon>
        <taxon>Aspergillus</taxon>
        <taxon>Aspergillus subgen. Aspergillus</taxon>
    </lineage>
</organism>
<dbReference type="VEuPathDB" id="FungiDB:SI65_04705"/>
<dbReference type="OrthoDB" id="3520229at2759"/>
<sequence length="145" mass="14473">MSTTTTAPSSTPTACAGNGWILPTQDSACGLLNHNNATDIMDKCCTPASVKKTDGDCSLYCLAQEQSVGDLTNCLTDNGAGFGDVFCNDKRNATATASVTSTATRTGSSSSGTSTESGMASSARVSKSGLGVLGVVLGSVILGAF</sequence>
<evidence type="ECO:0000256" key="1">
    <source>
        <dbReference type="SAM" id="MobiDB-lite"/>
    </source>
</evidence>
<dbReference type="STRING" id="573508.A0A1E3BFK7"/>
<dbReference type="Proteomes" id="UP000094569">
    <property type="component" value="Unassembled WGS sequence"/>
</dbReference>
<comment type="caution">
    <text evidence="2">The sequence shown here is derived from an EMBL/GenBank/DDBJ whole genome shotgun (WGS) entry which is preliminary data.</text>
</comment>
<feature type="region of interest" description="Disordered" evidence="1">
    <location>
        <begin position="98"/>
        <end position="120"/>
    </location>
</feature>
<keyword evidence="3" id="KW-1185">Reference proteome</keyword>
<proteinExistence type="predicted"/>
<dbReference type="EMBL" id="JXNT01000004">
    <property type="protein sequence ID" value="ODM19719.1"/>
    <property type="molecule type" value="Genomic_DNA"/>
</dbReference>
<reference evidence="2 3" key="1">
    <citation type="journal article" date="2016" name="BMC Genomics">
        <title>Comparative genomic and transcriptomic analyses of the Fuzhuan brick tea-fermentation fungus Aspergillus cristatus.</title>
        <authorList>
            <person name="Ge Y."/>
            <person name="Wang Y."/>
            <person name="Liu Y."/>
            <person name="Tan Y."/>
            <person name="Ren X."/>
            <person name="Zhang X."/>
            <person name="Hyde K.D."/>
            <person name="Liu Y."/>
            <person name="Liu Z."/>
        </authorList>
    </citation>
    <scope>NUCLEOTIDE SEQUENCE [LARGE SCALE GENOMIC DNA]</scope>
    <source>
        <strain evidence="2 3">GZAAS20.1005</strain>
    </source>
</reference>
<evidence type="ECO:0000313" key="2">
    <source>
        <dbReference type="EMBL" id="ODM19719.1"/>
    </source>
</evidence>